<comment type="caution">
    <text evidence="1">The sequence shown here is derived from an EMBL/GenBank/DDBJ whole genome shotgun (WGS) entry which is preliminary data.</text>
</comment>
<keyword evidence="2" id="KW-1185">Reference proteome</keyword>
<dbReference type="Gene3D" id="1.25.40.10">
    <property type="entry name" value="Tetratricopeptide repeat domain"/>
    <property type="match status" value="1"/>
</dbReference>
<organism evidence="1 2">
    <name type="scientific">Flavobacterium croceum DSM 17960</name>
    <dbReference type="NCBI Taxonomy" id="1121886"/>
    <lineage>
        <taxon>Bacteria</taxon>
        <taxon>Pseudomonadati</taxon>
        <taxon>Bacteroidota</taxon>
        <taxon>Flavobacteriia</taxon>
        <taxon>Flavobacteriales</taxon>
        <taxon>Flavobacteriaceae</taxon>
        <taxon>Flavobacterium</taxon>
    </lineage>
</organism>
<evidence type="ECO:0000313" key="1">
    <source>
        <dbReference type="EMBL" id="POS00843.1"/>
    </source>
</evidence>
<reference evidence="1 2" key="1">
    <citation type="submission" date="2018-01" db="EMBL/GenBank/DDBJ databases">
        <title>Genomic Encyclopedia of Type Strains, Phase I: the one thousand microbial genomes (KMG-I) project.</title>
        <authorList>
            <person name="Goeker M."/>
        </authorList>
    </citation>
    <scope>NUCLEOTIDE SEQUENCE [LARGE SCALE GENOMIC DNA]</scope>
    <source>
        <strain evidence="1 2">DSM 17960</strain>
    </source>
</reference>
<name>A0A2S4N6A9_9FLAO</name>
<dbReference type="PROSITE" id="PS51257">
    <property type="entry name" value="PROKAR_LIPOPROTEIN"/>
    <property type="match status" value="1"/>
</dbReference>
<dbReference type="RefSeq" id="WP_103726930.1">
    <property type="nucleotide sequence ID" value="NZ_PQNY01000019.1"/>
</dbReference>
<dbReference type="InterPro" id="IPR011990">
    <property type="entry name" value="TPR-like_helical_dom_sf"/>
</dbReference>
<protein>
    <recommendedName>
        <fullName evidence="3">Lipoprotein</fullName>
    </recommendedName>
</protein>
<dbReference type="SUPFAM" id="SSF81901">
    <property type="entry name" value="HCP-like"/>
    <property type="match status" value="1"/>
</dbReference>
<evidence type="ECO:0000313" key="2">
    <source>
        <dbReference type="Proteomes" id="UP000237056"/>
    </source>
</evidence>
<accession>A0A2S4N6A9</accession>
<dbReference type="Proteomes" id="UP000237056">
    <property type="component" value="Unassembled WGS sequence"/>
</dbReference>
<proteinExistence type="predicted"/>
<gene>
    <name evidence="1" type="ORF">Q361_1191</name>
</gene>
<sequence length="182" mass="21400">MKNKINFIITLLLFIACQQKDQPKKVVNKNLYPDYSKKYLDYLKKSSIDSGNTYSYGELLNYYSYNNDSTKMEDFCQISKTVADKYSLCDSNFEVYKIIIRINNKGIYHDSLFGKLPKEKKEMAFSYIKKGIKENNPSCLGVLEMLYRHGYGVPKSKKKSDSLYNLFYKKYDFYPSKIGREN</sequence>
<dbReference type="EMBL" id="PQNY01000019">
    <property type="protein sequence ID" value="POS00843.1"/>
    <property type="molecule type" value="Genomic_DNA"/>
</dbReference>
<dbReference type="OrthoDB" id="1376289at2"/>
<evidence type="ECO:0008006" key="3">
    <source>
        <dbReference type="Google" id="ProtNLM"/>
    </source>
</evidence>
<dbReference type="AlphaFoldDB" id="A0A2S4N6A9"/>